<evidence type="ECO:0000313" key="2">
    <source>
        <dbReference type="Proteomes" id="UP000311008"/>
    </source>
</evidence>
<dbReference type="Gene3D" id="1.10.1470.10">
    <property type="entry name" value="YjbJ"/>
    <property type="match status" value="1"/>
</dbReference>
<dbReference type="Proteomes" id="UP000311008">
    <property type="component" value="Chromosome"/>
</dbReference>
<dbReference type="SUPFAM" id="SSF69047">
    <property type="entry name" value="Hypothetical protein YjbJ"/>
    <property type="match status" value="1"/>
</dbReference>
<protein>
    <recommendedName>
        <fullName evidence="3">General stress protein CsbD</fullName>
    </recommendedName>
</protein>
<dbReference type="OrthoDB" id="8537320at2"/>
<dbReference type="InterPro" id="IPR026042">
    <property type="entry name" value="YjbJ"/>
</dbReference>
<organism evidence="1 2">
    <name type="scientific">Methylophilus medardicus</name>
    <dbReference type="NCBI Taxonomy" id="2588534"/>
    <lineage>
        <taxon>Bacteria</taxon>
        <taxon>Pseudomonadati</taxon>
        <taxon>Pseudomonadota</taxon>
        <taxon>Betaproteobacteria</taxon>
        <taxon>Nitrosomonadales</taxon>
        <taxon>Methylophilaceae</taxon>
        <taxon>Methylophilus</taxon>
    </lineage>
</organism>
<sequence length="72" mass="8379">MEWDLIQQNWQPLESKIHAQWSRLTQDHIYAIAGKRELLAAKLQQIYGINKEEAQQQINAFADAMQGIVTQK</sequence>
<dbReference type="KEGG" id="mmec:FIU01_01300"/>
<dbReference type="PIRSF" id="PIRSF039008">
    <property type="entry name" value="YjbJ"/>
    <property type="match status" value="1"/>
</dbReference>
<dbReference type="RefSeq" id="WP_140002205.1">
    <property type="nucleotide sequence ID" value="NZ_CP040946.1"/>
</dbReference>
<dbReference type="AlphaFoldDB" id="A0A5B8CPV8"/>
<keyword evidence="2" id="KW-1185">Reference proteome</keyword>
<gene>
    <name evidence="1" type="ORF">FIU01_01300</name>
</gene>
<evidence type="ECO:0000313" key="1">
    <source>
        <dbReference type="EMBL" id="QDC43291.1"/>
    </source>
</evidence>
<dbReference type="InterPro" id="IPR036629">
    <property type="entry name" value="YjbJ_sf"/>
</dbReference>
<reference evidence="2" key="1">
    <citation type="journal article" date="2019" name="ISME J.">
        <title>Evolution in action: habitat transition from sediment to the pelagial leads to genome streamlining in Methylophilaceae.</title>
        <authorList>
            <person name="Salcher M."/>
            <person name="Schaefle D."/>
            <person name="Kaspar M."/>
            <person name="Neuenschwander S.M."/>
            <person name="Ghai R."/>
        </authorList>
    </citation>
    <scope>NUCLEOTIDE SEQUENCE [LARGE SCALE GENOMIC DNA]</scope>
    <source>
        <strain evidence="2">MMS-M-51</strain>
    </source>
</reference>
<name>A0A5B8CPV8_9PROT</name>
<dbReference type="EMBL" id="CP040946">
    <property type="protein sequence ID" value="QDC43291.1"/>
    <property type="molecule type" value="Genomic_DNA"/>
</dbReference>
<proteinExistence type="predicted"/>
<accession>A0A5B8CPV8</accession>
<evidence type="ECO:0008006" key="3">
    <source>
        <dbReference type="Google" id="ProtNLM"/>
    </source>
</evidence>